<dbReference type="EMBL" id="JBJQOH010000003">
    <property type="protein sequence ID" value="KAL3691907.1"/>
    <property type="molecule type" value="Genomic_DNA"/>
</dbReference>
<keyword evidence="3" id="KW-1185">Reference proteome</keyword>
<gene>
    <name evidence="2" type="ORF">R1sor_005558</name>
</gene>
<reference evidence="2 3" key="1">
    <citation type="submission" date="2024-09" db="EMBL/GenBank/DDBJ databases">
        <title>Chromosome-scale assembly of Riccia sorocarpa.</title>
        <authorList>
            <person name="Paukszto L."/>
        </authorList>
    </citation>
    <scope>NUCLEOTIDE SEQUENCE [LARGE SCALE GENOMIC DNA]</scope>
    <source>
        <strain evidence="2">LP-2024</strain>
        <tissue evidence="2">Aerial parts of the thallus</tissue>
    </source>
</reference>
<evidence type="ECO:0000313" key="2">
    <source>
        <dbReference type="EMBL" id="KAL3691907.1"/>
    </source>
</evidence>
<name>A0ABD3HK67_9MARC</name>
<protein>
    <submittedName>
        <fullName evidence="2">Uncharacterized protein</fullName>
    </submittedName>
</protein>
<accession>A0ABD3HK67</accession>
<feature type="compositionally biased region" description="Basic residues" evidence="1">
    <location>
        <begin position="472"/>
        <end position="483"/>
    </location>
</feature>
<sequence length="506" mass="57796">METRRRSIRTPSQVLTQKRGSNHFFKPRENPGISYSSTCGILLLNEAGERLRAAEEFSRPLNPKSRNRPEVVLPFEERENTQRLYEQGDCIDDSTIPSRNRKQYSEVSIERSEGNQRGIESSAGIERANSEWKKIVSSNDLAVKRGVKAFVVECASASSEGVISAGRERLGPEKSRADRRLEQEPVAGFQEQRDHIEIVRVNTYRDRICSGCRRERSKVLGQRTIGFYNKEFESIEWEDEERATYWLQQFGALTAMKLTHIEPDLVAELVNAYNHVIDRISMSNRHEVLSEDMLADVFQLQNEGILVPKTPVLPPEWIDYCYPEYSVPEKGRKEYYAAVRCVDAEWRNRISWVIRFVLGRAEGREISKGVLAAMIRAEEEGQIVNWAAIMFDRIRGELGRLKGIRKGDFLRTEAEPQLTMIAEYIVTKRELDPIKKAAKKIPAMQTSEISPSGRNRAAKRKEAGVMAAPAPKKPRKVVNRRKLIQTEDSGETETDSPSPDRSKKNV</sequence>
<dbReference type="AlphaFoldDB" id="A0ABD3HK67"/>
<proteinExistence type="predicted"/>
<feature type="region of interest" description="Disordered" evidence="1">
    <location>
        <begin position="90"/>
        <end position="122"/>
    </location>
</feature>
<organism evidence="2 3">
    <name type="scientific">Riccia sorocarpa</name>
    <dbReference type="NCBI Taxonomy" id="122646"/>
    <lineage>
        <taxon>Eukaryota</taxon>
        <taxon>Viridiplantae</taxon>
        <taxon>Streptophyta</taxon>
        <taxon>Embryophyta</taxon>
        <taxon>Marchantiophyta</taxon>
        <taxon>Marchantiopsida</taxon>
        <taxon>Marchantiidae</taxon>
        <taxon>Marchantiales</taxon>
        <taxon>Ricciaceae</taxon>
        <taxon>Riccia</taxon>
    </lineage>
</organism>
<comment type="caution">
    <text evidence="2">The sequence shown here is derived from an EMBL/GenBank/DDBJ whole genome shotgun (WGS) entry which is preliminary data.</text>
</comment>
<evidence type="ECO:0000256" key="1">
    <source>
        <dbReference type="SAM" id="MobiDB-lite"/>
    </source>
</evidence>
<dbReference type="Proteomes" id="UP001633002">
    <property type="component" value="Unassembled WGS sequence"/>
</dbReference>
<evidence type="ECO:0000313" key="3">
    <source>
        <dbReference type="Proteomes" id="UP001633002"/>
    </source>
</evidence>
<feature type="region of interest" description="Disordered" evidence="1">
    <location>
        <begin position="442"/>
        <end position="506"/>
    </location>
</feature>
<feature type="compositionally biased region" description="Polar residues" evidence="1">
    <location>
        <begin position="444"/>
        <end position="453"/>
    </location>
</feature>